<dbReference type="Proteomes" id="UP000035337">
    <property type="component" value="Chromosome"/>
</dbReference>
<dbReference type="InterPro" id="IPR003141">
    <property type="entry name" value="Pol/His_phosphatase_N"/>
</dbReference>
<dbReference type="GO" id="GO:0006260">
    <property type="term" value="P:DNA replication"/>
    <property type="evidence" value="ECO:0007669"/>
    <property type="project" value="UniProtKB-KW"/>
</dbReference>
<proteinExistence type="predicted"/>
<reference evidence="10 11" key="1">
    <citation type="submission" date="2014-09" db="EMBL/GenBank/DDBJ databases">
        <title>Complete genome sequence of Endomicrobium proavitum.</title>
        <authorList>
            <person name="Zheng H."/>
        </authorList>
    </citation>
    <scope>NUCLEOTIDE SEQUENCE [LARGE SCALE GENOMIC DNA]</scope>
    <source>
        <strain evidence="10 11">Rsa215</strain>
    </source>
</reference>
<dbReference type="PANTHER" id="PTHR32294:SF0">
    <property type="entry name" value="DNA POLYMERASE III SUBUNIT ALPHA"/>
    <property type="match status" value="1"/>
</dbReference>
<protein>
    <recommendedName>
        <fullName evidence="3">DNA polymerase III subunit alpha</fullName>
        <ecNumber evidence="2">2.7.7.7</ecNumber>
    </recommendedName>
</protein>
<dbReference type="GO" id="GO:0008408">
    <property type="term" value="F:3'-5' exonuclease activity"/>
    <property type="evidence" value="ECO:0007669"/>
    <property type="project" value="InterPro"/>
</dbReference>
<dbReference type="SUPFAM" id="SSF89550">
    <property type="entry name" value="PHP domain-like"/>
    <property type="match status" value="1"/>
</dbReference>
<dbReference type="EC" id="2.7.7.7" evidence="2"/>
<dbReference type="InterPro" id="IPR004013">
    <property type="entry name" value="PHP_dom"/>
</dbReference>
<dbReference type="InterPro" id="IPR011708">
    <property type="entry name" value="DNA_pol3_alpha_NTPase_dom"/>
</dbReference>
<dbReference type="OrthoDB" id="9803237at2"/>
<comment type="subcellular location">
    <subcellularLocation>
        <location evidence="1">Cytoplasm</location>
    </subcellularLocation>
</comment>
<sequence>MAEFVHLHNHTEYSLLDGACRLTDDRGNPGELFKLIANEYKMPALAITDHGNMYGAMEFYGAAKASGIKPIIGCEVYVAPKSRFSRTIDKNSDDGGNYNHLTLLAKDFKGYQNLMHIVSVGFTEGFYYKPRVDKEVLKKYSNGIIALSGCLAGEVASFLLKGNKERALKAAGEYRDIFGKDNFYIEVMDNGLEDQQKIIPDLIELSKKTDIPLVATNDCHFLRKEDAAIHDILLCIGTGKTLNDVNRMRFDSDLFFYRSAEDMAKTFSYLPEALKNTLEIAEKTNLEIKTDQLLLPQFPVPQGFASDSLYLEKLCRDGLARRYKTVTPEHEARLKHELGVINKMGFASYFLIVSDFIKFAKDNGIPVGPGRGSGAGAMVAYTLGITDICPLKYGLLFERFLNPDRRSMPDLDIDFADFGRDRVIEYVRKKYGEEKCAQIITFGSMQARLVIKDVARVMGFTPAESNNIAKLIPFNSSIAEALQTSSDLVKLIKADERVAKLITASQKLEGLKRHTGVHAAGMVIANEEITNYSPLAKGAKDVITTQYDGVVLPNLGLLKVDFLGLRTLTIIDDAVKLIKAKNPSFNIDGISLEDKKTYELLAEAKTLGVFQLESKGMRDLMRKLKASSIDDIIALIALYRPGPMGSGMLDDFVNRKHGRTKVVYDHSLQEPILKDTYGVILYQEQVMKISVELAGFTPGEADSLRKAMSKKIPEVIEKLRDKFIDGARAKNVDKKTAEKVFDDIVKFAGYGFNKSHSAAYGVVSYRTAYLKANYPLEYITALLNSEIGRSAVKDNEESKLVMYLEDAQAFGIKILPPSIQLSAGHFKMENGNIRFGLLAVKNVGEGVTDAVERARIENGKFKEFTDWDDFLNRIDLKSINKKALESFTKAGVFDSFAQKGEDKLLIRASILASIDSSVDRAAKIRQDKESAQGFLFDSADTIKQKSSIQKAKPLDQFEALEYEKEVLGFYLSGHPLTPRKREIIAYSNYRLDSLPVPKENVDIKDAQIIRIAGMIASVKKFISKAKKEPYAKFKVEDLHGNVEVILFPKAYERYQDYLTQNNVVVIKGRLMGAEGQCEIIVEEMMTIDEAKKKFPPNCGEVHVKLSTTRYDDDLNAALSEIFNRHKGKAKVFFDLEDEVHGSYIVETQHLADCCDKFIDDIEKAIGSKDIVELHYAS</sequence>
<keyword evidence="5" id="KW-0548">Nucleotidyltransferase</keyword>
<evidence type="ECO:0000256" key="2">
    <source>
        <dbReference type="ARBA" id="ARBA00012417"/>
    </source>
</evidence>
<dbReference type="EMBL" id="CP009498">
    <property type="protein sequence ID" value="AKL98521.1"/>
    <property type="molecule type" value="Genomic_DNA"/>
</dbReference>
<evidence type="ECO:0000256" key="3">
    <source>
        <dbReference type="ARBA" id="ARBA00019114"/>
    </source>
</evidence>
<evidence type="ECO:0000256" key="4">
    <source>
        <dbReference type="ARBA" id="ARBA00022679"/>
    </source>
</evidence>
<dbReference type="CDD" id="cd12113">
    <property type="entry name" value="PHP_PolIIIA_DnaE3"/>
    <property type="match status" value="1"/>
</dbReference>
<dbReference type="InterPro" id="IPR029460">
    <property type="entry name" value="DNAPol_HHH"/>
</dbReference>
<evidence type="ECO:0000256" key="5">
    <source>
        <dbReference type="ARBA" id="ARBA00022695"/>
    </source>
</evidence>
<evidence type="ECO:0000256" key="1">
    <source>
        <dbReference type="ARBA" id="ARBA00004496"/>
    </source>
</evidence>
<dbReference type="Gene3D" id="1.10.150.870">
    <property type="match status" value="1"/>
</dbReference>
<dbReference type="PATRIC" id="fig|1408281.3.peg.1178"/>
<dbReference type="GO" id="GO:0003676">
    <property type="term" value="F:nucleic acid binding"/>
    <property type="evidence" value="ECO:0007669"/>
    <property type="project" value="InterPro"/>
</dbReference>
<evidence type="ECO:0000259" key="9">
    <source>
        <dbReference type="SMART" id="SM00481"/>
    </source>
</evidence>
<dbReference type="NCBIfam" id="NF005298">
    <property type="entry name" value="PRK06826.1"/>
    <property type="match status" value="1"/>
</dbReference>
<evidence type="ECO:0000256" key="8">
    <source>
        <dbReference type="ARBA" id="ARBA00049244"/>
    </source>
</evidence>
<organism evidence="10 11">
    <name type="scientific">Endomicrobium proavitum</name>
    <dbReference type="NCBI Taxonomy" id="1408281"/>
    <lineage>
        <taxon>Bacteria</taxon>
        <taxon>Pseudomonadati</taxon>
        <taxon>Elusimicrobiota</taxon>
        <taxon>Endomicrobiia</taxon>
        <taxon>Endomicrobiales</taxon>
        <taxon>Endomicrobiaceae</taxon>
        <taxon>Endomicrobium</taxon>
    </lineage>
</organism>
<keyword evidence="7" id="KW-0239">DNA-directed DNA polymerase</keyword>
<evidence type="ECO:0000256" key="6">
    <source>
        <dbReference type="ARBA" id="ARBA00022705"/>
    </source>
</evidence>
<dbReference type="Pfam" id="PF07733">
    <property type="entry name" value="DNA_pol3_alpha"/>
    <property type="match status" value="1"/>
</dbReference>
<dbReference type="NCBIfam" id="TIGR00594">
    <property type="entry name" value="polc"/>
    <property type="match status" value="1"/>
</dbReference>
<dbReference type="CDD" id="cd04485">
    <property type="entry name" value="DnaE_OBF"/>
    <property type="match status" value="1"/>
</dbReference>
<dbReference type="InterPro" id="IPR004365">
    <property type="entry name" value="NA-bd_OB_tRNA"/>
</dbReference>
<evidence type="ECO:0000256" key="7">
    <source>
        <dbReference type="ARBA" id="ARBA00022932"/>
    </source>
</evidence>
<dbReference type="RefSeq" id="WP_052571135.1">
    <property type="nucleotide sequence ID" value="NZ_CP009498.1"/>
</dbReference>
<dbReference type="SMART" id="SM00481">
    <property type="entry name" value="POLIIIAc"/>
    <property type="match status" value="1"/>
</dbReference>
<dbReference type="STRING" id="1408281.Epro_1142"/>
<dbReference type="NCBIfam" id="NF004226">
    <property type="entry name" value="PRK05673.1"/>
    <property type="match status" value="1"/>
</dbReference>
<feature type="domain" description="Polymerase/histidinol phosphatase N-terminal" evidence="9">
    <location>
        <begin position="5"/>
        <end position="80"/>
    </location>
</feature>
<evidence type="ECO:0000313" key="11">
    <source>
        <dbReference type="Proteomes" id="UP000035337"/>
    </source>
</evidence>
<dbReference type="InterPro" id="IPR040982">
    <property type="entry name" value="DNA_pol3_finger"/>
</dbReference>
<keyword evidence="6" id="KW-0235">DNA replication</keyword>
<gene>
    <name evidence="10" type="primary">dnaE</name>
    <name evidence="10" type="ORF">Epro_1142</name>
</gene>
<dbReference type="InterPro" id="IPR004805">
    <property type="entry name" value="DnaE2/DnaE/PolC"/>
</dbReference>
<dbReference type="KEGG" id="epo:Epro_1142"/>
<dbReference type="AlphaFoldDB" id="A0A0G3WIQ5"/>
<dbReference type="GO" id="GO:0005737">
    <property type="term" value="C:cytoplasm"/>
    <property type="evidence" value="ECO:0007669"/>
    <property type="project" value="UniProtKB-SubCell"/>
</dbReference>
<dbReference type="PANTHER" id="PTHR32294">
    <property type="entry name" value="DNA POLYMERASE III SUBUNIT ALPHA"/>
    <property type="match status" value="1"/>
</dbReference>
<accession>A0A0G3WIQ5</accession>
<evidence type="ECO:0000313" key="10">
    <source>
        <dbReference type="EMBL" id="AKL98521.1"/>
    </source>
</evidence>
<dbReference type="InterPro" id="IPR041931">
    <property type="entry name" value="DNA_pol3_alpha_thumb_dom"/>
</dbReference>
<name>A0A0G3WIQ5_9BACT</name>
<dbReference type="Pfam" id="PF01336">
    <property type="entry name" value="tRNA_anti-codon"/>
    <property type="match status" value="1"/>
</dbReference>
<keyword evidence="11" id="KW-1185">Reference proteome</keyword>
<dbReference type="Gene3D" id="3.20.20.140">
    <property type="entry name" value="Metal-dependent hydrolases"/>
    <property type="match status" value="1"/>
</dbReference>
<dbReference type="Pfam" id="PF14579">
    <property type="entry name" value="HHH_6"/>
    <property type="match status" value="1"/>
</dbReference>
<dbReference type="Pfam" id="PF17657">
    <property type="entry name" value="DNA_pol3_finger"/>
    <property type="match status" value="1"/>
</dbReference>
<comment type="catalytic activity">
    <reaction evidence="8">
        <text>DNA(n) + a 2'-deoxyribonucleoside 5'-triphosphate = DNA(n+1) + diphosphate</text>
        <dbReference type="Rhea" id="RHEA:22508"/>
        <dbReference type="Rhea" id="RHEA-COMP:17339"/>
        <dbReference type="Rhea" id="RHEA-COMP:17340"/>
        <dbReference type="ChEBI" id="CHEBI:33019"/>
        <dbReference type="ChEBI" id="CHEBI:61560"/>
        <dbReference type="ChEBI" id="CHEBI:173112"/>
        <dbReference type="EC" id="2.7.7.7"/>
    </reaction>
</comment>
<dbReference type="Gene3D" id="1.10.10.1600">
    <property type="entry name" value="Bacterial DNA polymerase III alpha subunit, thumb domain"/>
    <property type="match status" value="1"/>
</dbReference>
<dbReference type="InterPro" id="IPR016195">
    <property type="entry name" value="Pol/histidinol_Pase-like"/>
</dbReference>
<keyword evidence="4" id="KW-0808">Transferase</keyword>
<dbReference type="Pfam" id="PF02811">
    <property type="entry name" value="PHP"/>
    <property type="match status" value="1"/>
</dbReference>
<dbReference type="GO" id="GO:0003887">
    <property type="term" value="F:DNA-directed DNA polymerase activity"/>
    <property type="evidence" value="ECO:0007669"/>
    <property type="project" value="UniProtKB-KW"/>
</dbReference>